<accession>A0A4U5LP52</accession>
<evidence type="ECO:0000259" key="5">
    <source>
        <dbReference type="Pfam" id="PF04500"/>
    </source>
</evidence>
<evidence type="ECO:0000256" key="4">
    <source>
        <dbReference type="SAM" id="MobiDB-lite"/>
    </source>
</evidence>
<sequence>MDETSSSDAVATKHYFSTTLRGGLKLWLDKYSYVKQKKINGSGHIRFSCCQRQNLHCKGFLVLKEDLNDILRSGPHNHEPTDSEKCDQFKIDSWMALNDEQTTALIEKVKERPQLWMDKGKNLRNKKYWIDVAKTVVGSMELSAARTCCHTFNYLRQTLPAKYMHLLSFLPTFNDEDRNLDSVVDTPMIDEPNDQANDSCFEEISSKRIKLEPEECSVFESPPEPKPYEEPVDPSESQSHLTYSLKIVQILEDLESRGMTSELHFMKTQIDILMKQMKTKIRNHDVPEQDSWMP</sequence>
<dbReference type="Pfam" id="PF04500">
    <property type="entry name" value="FLYWCH"/>
    <property type="match status" value="1"/>
</dbReference>
<evidence type="ECO:0000256" key="2">
    <source>
        <dbReference type="ARBA" id="ARBA00022771"/>
    </source>
</evidence>
<feature type="region of interest" description="Disordered" evidence="4">
    <location>
        <begin position="218"/>
        <end position="237"/>
    </location>
</feature>
<evidence type="ECO:0000313" key="6">
    <source>
        <dbReference type="EMBL" id="TKR57691.1"/>
    </source>
</evidence>
<evidence type="ECO:0000256" key="1">
    <source>
        <dbReference type="ARBA" id="ARBA00022723"/>
    </source>
</evidence>
<keyword evidence="2" id="KW-0863">Zinc-finger</keyword>
<organism evidence="6 7">
    <name type="scientific">Steinernema carpocapsae</name>
    <name type="common">Entomopathogenic nematode</name>
    <dbReference type="NCBI Taxonomy" id="34508"/>
    <lineage>
        <taxon>Eukaryota</taxon>
        <taxon>Metazoa</taxon>
        <taxon>Ecdysozoa</taxon>
        <taxon>Nematoda</taxon>
        <taxon>Chromadorea</taxon>
        <taxon>Rhabditida</taxon>
        <taxon>Tylenchina</taxon>
        <taxon>Panagrolaimomorpha</taxon>
        <taxon>Strongyloidoidea</taxon>
        <taxon>Steinernematidae</taxon>
        <taxon>Steinernema</taxon>
    </lineage>
</organism>
<dbReference type="GO" id="GO:0008270">
    <property type="term" value="F:zinc ion binding"/>
    <property type="evidence" value="ECO:0007669"/>
    <property type="project" value="UniProtKB-KW"/>
</dbReference>
<proteinExistence type="predicted"/>
<name>A0A4U5LP52_STECR</name>
<dbReference type="Proteomes" id="UP000298663">
    <property type="component" value="Unassembled WGS sequence"/>
</dbReference>
<dbReference type="Gene3D" id="2.20.25.240">
    <property type="match status" value="1"/>
</dbReference>
<keyword evidence="7" id="KW-1185">Reference proteome</keyword>
<evidence type="ECO:0000313" key="7">
    <source>
        <dbReference type="Proteomes" id="UP000298663"/>
    </source>
</evidence>
<protein>
    <recommendedName>
        <fullName evidence="5">FLYWCH-type domain-containing protein</fullName>
    </recommendedName>
</protein>
<dbReference type="EMBL" id="AZBU02000014">
    <property type="protein sequence ID" value="TKR57691.1"/>
    <property type="molecule type" value="Genomic_DNA"/>
</dbReference>
<evidence type="ECO:0000256" key="3">
    <source>
        <dbReference type="ARBA" id="ARBA00022833"/>
    </source>
</evidence>
<comment type="caution">
    <text evidence="6">The sequence shown here is derived from an EMBL/GenBank/DDBJ whole genome shotgun (WGS) entry which is preliminary data.</text>
</comment>
<dbReference type="OrthoDB" id="10427091at2759"/>
<reference evidence="6 7" key="2">
    <citation type="journal article" date="2019" name="G3 (Bethesda)">
        <title>Hybrid Assembly of the Genome of the Entomopathogenic Nematode Steinernema carpocapsae Identifies the X-Chromosome.</title>
        <authorList>
            <person name="Serra L."/>
            <person name="Macchietto M."/>
            <person name="Macias-Munoz A."/>
            <person name="McGill C.J."/>
            <person name="Rodriguez I.M."/>
            <person name="Rodriguez B."/>
            <person name="Murad R."/>
            <person name="Mortazavi A."/>
        </authorList>
    </citation>
    <scope>NUCLEOTIDE SEQUENCE [LARGE SCALE GENOMIC DNA]</scope>
    <source>
        <strain evidence="6 7">ALL</strain>
    </source>
</reference>
<feature type="domain" description="FLYWCH-type" evidence="5">
    <location>
        <begin position="16"/>
        <end position="78"/>
    </location>
</feature>
<keyword evidence="1" id="KW-0479">Metal-binding</keyword>
<gene>
    <name evidence="6" type="ORF">L596_030361</name>
</gene>
<reference evidence="6 7" key="1">
    <citation type="journal article" date="2015" name="Genome Biol.">
        <title>Comparative genomics of Steinernema reveals deeply conserved gene regulatory networks.</title>
        <authorList>
            <person name="Dillman A.R."/>
            <person name="Macchietto M."/>
            <person name="Porter C.F."/>
            <person name="Rogers A."/>
            <person name="Williams B."/>
            <person name="Antoshechkin I."/>
            <person name="Lee M.M."/>
            <person name="Goodwin Z."/>
            <person name="Lu X."/>
            <person name="Lewis E.E."/>
            <person name="Goodrich-Blair H."/>
            <person name="Stock S.P."/>
            <person name="Adams B.J."/>
            <person name="Sternberg P.W."/>
            <person name="Mortazavi A."/>
        </authorList>
    </citation>
    <scope>NUCLEOTIDE SEQUENCE [LARGE SCALE GENOMIC DNA]</scope>
    <source>
        <strain evidence="6 7">ALL</strain>
    </source>
</reference>
<keyword evidence="3" id="KW-0862">Zinc</keyword>
<dbReference type="AlphaFoldDB" id="A0A4U5LP52"/>
<dbReference type="InterPro" id="IPR007588">
    <property type="entry name" value="Znf_FLYWCH"/>
</dbReference>